<gene>
    <name evidence="10" type="ORF">GCM10010136_05180</name>
</gene>
<comment type="caution">
    <text evidence="10">The sequence shown here is derived from an EMBL/GenBank/DDBJ whole genome shotgun (WGS) entry which is preliminary data.</text>
</comment>
<dbReference type="PANTHER" id="PTHR43357:SF4">
    <property type="entry name" value="INNER MEMBRANE ABC TRANSPORTER PERMEASE PROTEIN YDCV"/>
    <property type="match status" value="1"/>
</dbReference>
<evidence type="ECO:0000256" key="5">
    <source>
        <dbReference type="ARBA" id="ARBA00022692"/>
    </source>
</evidence>
<evidence type="ECO:0000259" key="9">
    <source>
        <dbReference type="PROSITE" id="PS50928"/>
    </source>
</evidence>
<feature type="transmembrane region" description="Helical" evidence="8">
    <location>
        <begin position="103"/>
        <end position="124"/>
    </location>
</feature>
<dbReference type="InterPro" id="IPR000515">
    <property type="entry name" value="MetI-like"/>
</dbReference>
<keyword evidence="5 8" id="KW-0812">Transmembrane</keyword>
<dbReference type="GO" id="GO:0055085">
    <property type="term" value="P:transmembrane transport"/>
    <property type="evidence" value="ECO:0007669"/>
    <property type="project" value="InterPro"/>
</dbReference>
<sequence length="268" mass="29018">MRFLDRAARAAVIIIAWLGLAFLTIPLAIIVGASFTETEFLQFPPSGFTLRWYAQFLEDFSYLTSIGTSVAIASVATVLSLLIGVLTALVISRSSIKGRRALNAIFIAPLILPTIVIGAALLQYANALGFARTFFALAVGHTVIVVPYVLRTVLASLERFDQSLEEASYDLGGNAVDTFFLITLPIIKPGLVAGGLFAFIISWINVELSIFNVTAELQPIPVKLFNYVQYAVDPMLAAISAATIYVAIIAVLILDWFVGLDRVAESQK</sequence>
<feature type="transmembrane region" description="Helical" evidence="8">
    <location>
        <begin position="130"/>
        <end position="150"/>
    </location>
</feature>
<keyword evidence="11" id="KW-1185">Reference proteome</keyword>
<feature type="domain" description="ABC transmembrane type-1" evidence="9">
    <location>
        <begin position="66"/>
        <end position="254"/>
    </location>
</feature>
<protein>
    <submittedName>
        <fullName evidence="10">Polyamine ABC transporter permease</fullName>
    </submittedName>
</protein>
<feature type="transmembrane region" description="Helical" evidence="8">
    <location>
        <begin position="12"/>
        <end position="35"/>
    </location>
</feature>
<evidence type="ECO:0000256" key="2">
    <source>
        <dbReference type="ARBA" id="ARBA00022448"/>
    </source>
</evidence>
<comment type="similarity">
    <text evidence="8">Belongs to the binding-protein-dependent transport system permease family.</text>
</comment>
<dbReference type="RefSeq" id="WP_189487650.1">
    <property type="nucleotide sequence ID" value="NZ_BMZO01000002.1"/>
</dbReference>
<evidence type="ECO:0000256" key="1">
    <source>
        <dbReference type="ARBA" id="ARBA00004429"/>
    </source>
</evidence>
<keyword evidence="6 8" id="KW-1133">Transmembrane helix</keyword>
<keyword evidence="2 8" id="KW-0813">Transport</keyword>
<dbReference type="PANTHER" id="PTHR43357">
    <property type="entry name" value="INNER MEMBRANE ABC TRANSPORTER PERMEASE PROTEIN YDCV"/>
    <property type="match status" value="1"/>
</dbReference>
<dbReference type="AlphaFoldDB" id="A0A8J3DEJ8"/>
<name>A0A8J3DEJ8_9HYPH</name>
<organism evidence="10 11">
    <name type="scientific">Limoniibacter endophyticus</name>
    <dbReference type="NCBI Taxonomy" id="1565040"/>
    <lineage>
        <taxon>Bacteria</taxon>
        <taxon>Pseudomonadati</taxon>
        <taxon>Pseudomonadota</taxon>
        <taxon>Alphaproteobacteria</taxon>
        <taxon>Hyphomicrobiales</taxon>
        <taxon>Bartonellaceae</taxon>
        <taxon>Limoniibacter</taxon>
    </lineage>
</organism>
<keyword evidence="7 8" id="KW-0472">Membrane</keyword>
<dbReference type="PROSITE" id="PS50928">
    <property type="entry name" value="ABC_TM1"/>
    <property type="match status" value="1"/>
</dbReference>
<evidence type="ECO:0000313" key="10">
    <source>
        <dbReference type="EMBL" id="GHC63672.1"/>
    </source>
</evidence>
<reference evidence="10" key="1">
    <citation type="journal article" date="2014" name="Int. J. Syst. Evol. Microbiol.">
        <title>Complete genome sequence of Corynebacterium casei LMG S-19264T (=DSM 44701T), isolated from a smear-ripened cheese.</title>
        <authorList>
            <consortium name="US DOE Joint Genome Institute (JGI-PGF)"/>
            <person name="Walter F."/>
            <person name="Albersmeier A."/>
            <person name="Kalinowski J."/>
            <person name="Ruckert C."/>
        </authorList>
    </citation>
    <scope>NUCLEOTIDE SEQUENCE</scope>
    <source>
        <strain evidence="10">KCTC 42097</strain>
    </source>
</reference>
<evidence type="ECO:0000256" key="7">
    <source>
        <dbReference type="ARBA" id="ARBA00023136"/>
    </source>
</evidence>
<feature type="transmembrane region" description="Helical" evidence="8">
    <location>
        <begin position="66"/>
        <end position="91"/>
    </location>
</feature>
<dbReference type="SUPFAM" id="SSF161098">
    <property type="entry name" value="MetI-like"/>
    <property type="match status" value="1"/>
</dbReference>
<comment type="subcellular location">
    <subcellularLocation>
        <location evidence="1">Cell inner membrane</location>
        <topology evidence="1">Multi-pass membrane protein</topology>
    </subcellularLocation>
    <subcellularLocation>
        <location evidence="8">Cell membrane</location>
        <topology evidence="8">Multi-pass membrane protein</topology>
    </subcellularLocation>
</comment>
<dbReference type="Pfam" id="PF00528">
    <property type="entry name" value="BPD_transp_1"/>
    <property type="match status" value="1"/>
</dbReference>
<evidence type="ECO:0000256" key="8">
    <source>
        <dbReference type="RuleBase" id="RU363032"/>
    </source>
</evidence>
<feature type="transmembrane region" description="Helical" evidence="8">
    <location>
        <begin position="235"/>
        <end position="258"/>
    </location>
</feature>
<evidence type="ECO:0000256" key="3">
    <source>
        <dbReference type="ARBA" id="ARBA00022475"/>
    </source>
</evidence>
<keyword evidence="3" id="KW-1003">Cell membrane</keyword>
<proteinExistence type="inferred from homology"/>
<dbReference type="CDD" id="cd06261">
    <property type="entry name" value="TM_PBP2"/>
    <property type="match status" value="1"/>
</dbReference>
<evidence type="ECO:0000256" key="4">
    <source>
        <dbReference type="ARBA" id="ARBA00022519"/>
    </source>
</evidence>
<accession>A0A8J3DEJ8</accession>
<keyword evidence="4" id="KW-0997">Cell inner membrane</keyword>
<evidence type="ECO:0000256" key="6">
    <source>
        <dbReference type="ARBA" id="ARBA00022989"/>
    </source>
</evidence>
<dbReference type="EMBL" id="BMZO01000002">
    <property type="protein sequence ID" value="GHC63672.1"/>
    <property type="molecule type" value="Genomic_DNA"/>
</dbReference>
<dbReference type="Proteomes" id="UP000641137">
    <property type="component" value="Unassembled WGS sequence"/>
</dbReference>
<dbReference type="Gene3D" id="1.10.3720.10">
    <property type="entry name" value="MetI-like"/>
    <property type="match status" value="1"/>
</dbReference>
<dbReference type="GO" id="GO:0005886">
    <property type="term" value="C:plasma membrane"/>
    <property type="evidence" value="ECO:0007669"/>
    <property type="project" value="UniProtKB-SubCell"/>
</dbReference>
<evidence type="ECO:0000313" key="11">
    <source>
        <dbReference type="Proteomes" id="UP000641137"/>
    </source>
</evidence>
<dbReference type="InterPro" id="IPR035906">
    <property type="entry name" value="MetI-like_sf"/>
</dbReference>
<reference evidence="10" key="2">
    <citation type="submission" date="2020-09" db="EMBL/GenBank/DDBJ databases">
        <authorList>
            <person name="Sun Q."/>
            <person name="Kim S."/>
        </authorList>
    </citation>
    <scope>NUCLEOTIDE SEQUENCE</scope>
    <source>
        <strain evidence="10">KCTC 42097</strain>
    </source>
</reference>